<protein>
    <recommendedName>
        <fullName evidence="10">Major facilitator superfamily (MFS) profile domain-containing protein</fullName>
    </recommendedName>
</protein>
<evidence type="ECO:0000256" key="5">
    <source>
        <dbReference type="ARBA" id="ARBA00023136"/>
    </source>
</evidence>
<feature type="transmembrane region" description="Helical" evidence="7">
    <location>
        <begin position="466"/>
        <end position="484"/>
    </location>
</feature>
<evidence type="ECO:0000256" key="4">
    <source>
        <dbReference type="ARBA" id="ARBA00022989"/>
    </source>
</evidence>
<evidence type="ECO:0000313" key="8">
    <source>
        <dbReference type="EMBL" id="CAD8077098.1"/>
    </source>
</evidence>
<name>A0A8S1M914_PARPR</name>
<evidence type="ECO:0000313" key="9">
    <source>
        <dbReference type="Proteomes" id="UP000688137"/>
    </source>
</evidence>
<dbReference type="GO" id="GO:0016020">
    <property type="term" value="C:membrane"/>
    <property type="evidence" value="ECO:0007669"/>
    <property type="project" value="UniProtKB-SubCell"/>
</dbReference>
<dbReference type="InterPro" id="IPR052983">
    <property type="entry name" value="MFS_Riboflavin_Transporter"/>
</dbReference>
<dbReference type="Proteomes" id="UP000688137">
    <property type="component" value="Unassembled WGS sequence"/>
</dbReference>
<dbReference type="PANTHER" id="PTHR43385">
    <property type="entry name" value="RIBOFLAVIN TRANSPORTER RIBJ"/>
    <property type="match status" value="1"/>
</dbReference>
<keyword evidence="9" id="KW-1185">Reference proteome</keyword>
<accession>A0A8S1M914</accession>
<keyword evidence="4 7" id="KW-1133">Transmembrane helix</keyword>
<feature type="region of interest" description="Disordered" evidence="6">
    <location>
        <begin position="1"/>
        <end position="35"/>
    </location>
</feature>
<proteinExistence type="predicted"/>
<sequence>MKPQQIPQQAAQSDHEFDKNHHHHHESQADDHGDENHLREYTAKELRSIKIQGVICLIGGIALHFVLGTFYLWGGISPYVGAYMKDRDESVTQSTLQIIFPILGIGLFSVLSFGVKLAQRIGYKTMIALGGSIISLAFLILSFINNIYAFILIYCFMVGIPSGLVYMLPIICGWKFFPFNRGMVSGLIIAGYGFGAFIFNFVCKAICNPNNVEPSVSFEEDGKIKKYFPRDVFKNVPFMFQMMALSYFILTIIATLLIKYPRDLHLEYQSVLGDGVKKPSGINHEKSIDYHPTVLHAECESLSQGIKSRPFWFLIVMVLCSVIFGLLMANCYKVFGQTLGIDDSSLTVLGSVQSVCNGGSRFIWAVLFDKYGFKKLYLVISVINLICSASIGYINNSYAGYFIILCLTMFCEGGLLSCYPAVSAKVFGHKVGPIIYGGLFFVIGLSNMLGYLLYKFGEPEIGYNGVFWIIFGFCSVAFILGVFFKEEHEWKKEKR</sequence>
<feature type="transmembrane region" description="Helical" evidence="7">
    <location>
        <begin position="183"/>
        <end position="202"/>
    </location>
</feature>
<dbReference type="InterPro" id="IPR011701">
    <property type="entry name" value="MFS"/>
</dbReference>
<dbReference type="EMBL" id="CAJJDM010000058">
    <property type="protein sequence ID" value="CAD8077098.1"/>
    <property type="molecule type" value="Genomic_DNA"/>
</dbReference>
<evidence type="ECO:0000256" key="6">
    <source>
        <dbReference type="SAM" id="MobiDB-lite"/>
    </source>
</evidence>
<feature type="transmembrane region" description="Helical" evidence="7">
    <location>
        <begin position="94"/>
        <end position="115"/>
    </location>
</feature>
<dbReference type="OMA" id="FVCKAIC"/>
<evidence type="ECO:0000256" key="3">
    <source>
        <dbReference type="ARBA" id="ARBA00022692"/>
    </source>
</evidence>
<keyword evidence="3 7" id="KW-0812">Transmembrane</keyword>
<evidence type="ECO:0000256" key="1">
    <source>
        <dbReference type="ARBA" id="ARBA00004141"/>
    </source>
</evidence>
<feature type="compositionally biased region" description="Polar residues" evidence="6">
    <location>
        <begin position="1"/>
        <end position="12"/>
    </location>
</feature>
<feature type="compositionally biased region" description="Basic and acidic residues" evidence="6">
    <location>
        <begin position="26"/>
        <end position="35"/>
    </location>
</feature>
<evidence type="ECO:0000256" key="2">
    <source>
        <dbReference type="ARBA" id="ARBA00022448"/>
    </source>
</evidence>
<gene>
    <name evidence="8" type="ORF">PPRIM_AZ9-3.1.T0570213</name>
</gene>
<comment type="caution">
    <text evidence="8">The sequence shown here is derived from an EMBL/GenBank/DDBJ whole genome shotgun (WGS) entry which is preliminary data.</text>
</comment>
<feature type="transmembrane region" description="Helical" evidence="7">
    <location>
        <begin position="376"/>
        <end position="394"/>
    </location>
</feature>
<evidence type="ECO:0008006" key="10">
    <source>
        <dbReference type="Google" id="ProtNLM"/>
    </source>
</evidence>
<feature type="transmembrane region" description="Helical" evidence="7">
    <location>
        <begin position="311"/>
        <end position="335"/>
    </location>
</feature>
<dbReference type="GO" id="GO:0022857">
    <property type="term" value="F:transmembrane transporter activity"/>
    <property type="evidence" value="ECO:0007669"/>
    <property type="project" value="InterPro"/>
</dbReference>
<evidence type="ECO:0000256" key="7">
    <source>
        <dbReference type="SAM" id="Phobius"/>
    </source>
</evidence>
<feature type="transmembrane region" description="Helical" evidence="7">
    <location>
        <begin position="238"/>
        <end position="258"/>
    </location>
</feature>
<keyword evidence="5 7" id="KW-0472">Membrane</keyword>
<keyword evidence="2" id="KW-0813">Transport</keyword>
<feature type="transmembrane region" description="Helical" evidence="7">
    <location>
        <begin position="54"/>
        <end position="74"/>
    </location>
</feature>
<dbReference type="Pfam" id="PF07690">
    <property type="entry name" value="MFS_1"/>
    <property type="match status" value="2"/>
</dbReference>
<feature type="transmembrane region" description="Helical" evidence="7">
    <location>
        <begin position="127"/>
        <end position="144"/>
    </location>
</feature>
<comment type="subcellular location">
    <subcellularLocation>
        <location evidence="1">Membrane</location>
        <topology evidence="1">Multi-pass membrane protein</topology>
    </subcellularLocation>
</comment>
<feature type="transmembrane region" description="Helical" evidence="7">
    <location>
        <begin position="150"/>
        <end position="171"/>
    </location>
</feature>
<dbReference type="PANTHER" id="PTHR43385:SF1">
    <property type="entry name" value="RIBOFLAVIN TRANSPORTER RIBJ"/>
    <property type="match status" value="1"/>
</dbReference>
<feature type="transmembrane region" description="Helical" evidence="7">
    <location>
        <begin position="434"/>
        <end position="454"/>
    </location>
</feature>
<dbReference type="AlphaFoldDB" id="A0A8S1M914"/>
<organism evidence="8 9">
    <name type="scientific">Paramecium primaurelia</name>
    <dbReference type="NCBI Taxonomy" id="5886"/>
    <lineage>
        <taxon>Eukaryota</taxon>
        <taxon>Sar</taxon>
        <taxon>Alveolata</taxon>
        <taxon>Ciliophora</taxon>
        <taxon>Intramacronucleata</taxon>
        <taxon>Oligohymenophorea</taxon>
        <taxon>Peniculida</taxon>
        <taxon>Parameciidae</taxon>
        <taxon>Paramecium</taxon>
    </lineage>
</organism>
<feature type="transmembrane region" description="Helical" evidence="7">
    <location>
        <begin position="400"/>
        <end position="422"/>
    </location>
</feature>
<reference evidence="8" key="1">
    <citation type="submission" date="2021-01" db="EMBL/GenBank/DDBJ databases">
        <authorList>
            <consortium name="Genoscope - CEA"/>
            <person name="William W."/>
        </authorList>
    </citation>
    <scope>NUCLEOTIDE SEQUENCE</scope>
</reference>